<dbReference type="OrthoDB" id="284440at2"/>
<dbReference type="KEGG" id="lrs:PX52LOC_06330"/>
<dbReference type="EMBL" id="CP042425">
    <property type="protein sequence ID" value="QEL19268.1"/>
    <property type="molecule type" value="Genomic_DNA"/>
</dbReference>
<dbReference type="InterPro" id="IPR031796">
    <property type="entry name" value="DUF5076"/>
</dbReference>
<evidence type="ECO:0008006" key="3">
    <source>
        <dbReference type="Google" id="ProtNLM"/>
    </source>
</evidence>
<keyword evidence="2" id="KW-1185">Reference proteome</keyword>
<protein>
    <recommendedName>
        <fullName evidence="3">DUF5076 domain-containing protein</fullName>
    </recommendedName>
</protein>
<evidence type="ECO:0000313" key="1">
    <source>
        <dbReference type="EMBL" id="QEL19268.1"/>
    </source>
</evidence>
<dbReference type="RefSeq" id="WP_149113677.1">
    <property type="nucleotide sequence ID" value="NZ_CP042425.1"/>
</dbReference>
<dbReference type="Pfam" id="PF16826">
    <property type="entry name" value="DUF5076"/>
    <property type="match status" value="1"/>
</dbReference>
<proteinExistence type="predicted"/>
<evidence type="ECO:0000313" key="2">
    <source>
        <dbReference type="Proteomes" id="UP000324974"/>
    </source>
</evidence>
<sequence>MRELPVPPDAATAQQAVELFRGWIVDGQFQCALFPTVWKNDPASWGSFFADAALHVANAIAEATGSDSKAVLKKIVEGFGDEISSSAGEREGGFLDG</sequence>
<reference evidence="2" key="1">
    <citation type="submission" date="2019-08" db="EMBL/GenBank/DDBJ databases">
        <title>Limnoglobus roseus gen. nov., sp. nov., a novel freshwater planctomycete with a giant genome from the family Gemmataceae.</title>
        <authorList>
            <person name="Kulichevskaya I.S."/>
            <person name="Naumoff D.G."/>
            <person name="Miroshnikov K."/>
            <person name="Ivanova A."/>
            <person name="Philippov D.A."/>
            <person name="Hakobyan A."/>
            <person name="Rijpstra I.C."/>
            <person name="Sinninghe Damste J.S."/>
            <person name="Liesack W."/>
            <person name="Dedysh S.N."/>
        </authorList>
    </citation>
    <scope>NUCLEOTIDE SEQUENCE [LARGE SCALE GENOMIC DNA]</scope>
    <source>
        <strain evidence="2">PX52</strain>
    </source>
</reference>
<dbReference type="Gene3D" id="3.30.2370.10">
    <property type="entry name" value="putative pyruvate dehydrogenase"/>
    <property type="match status" value="1"/>
</dbReference>
<accession>A0A5C1AQX1</accession>
<name>A0A5C1AQX1_9BACT</name>
<dbReference type="Proteomes" id="UP000324974">
    <property type="component" value="Chromosome"/>
</dbReference>
<gene>
    <name evidence="1" type="ORF">PX52LOC_06330</name>
</gene>
<dbReference type="AlphaFoldDB" id="A0A5C1AQX1"/>
<organism evidence="1 2">
    <name type="scientific">Limnoglobus roseus</name>
    <dbReference type="NCBI Taxonomy" id="2598579"/>
    <lineage>
        <taxon>Bacteria</taxon>
        <taxon>Pseudomonadati</taxon>
        <taxon>Planctomycetota</taxon>
        <taxon>Planctomycetia</taxon>
        <taxon>Gemmatales</taxon>
        <taxon>Gemmataceae</taxon>
        <taxon>Limnoglobus</taxon>
    </lineage>
</organism>